<organism evidence="2 3">
    <name type="scientific">Paratrimastix pyriformis</name>
    <dbReference type="NCBI Taxonomy" id="342808"/>
    <lineage>
        <taxon>Eukaryota</taxon>
        <taxon>Metamonada</taxon>
        <taxon>Preaxostyla</taxon>
        <taxon>Paratrimastigidae</taxon>
        <taxon>Paratrimastix</taxon>
    </lineage>
</organism>
<dbReference type="Proteomes" id="UP001141327">
    <property type="component" value="Unassembled WGS sequence"/>
</dbReference>
<protein>
    <recommendedName>
        <fullName evidence="1">N-acetyltransferase domain-containing protein</fullName>
    </recommendedName>
</protein>
<dbReference type="SUPFAM" id="SSF55729">
    <property type="entry name" value="Acyl-CoA N-acyltransferases (Nat)"/>
    <property type="match status" value="1"/>
</dbReference>
<evidence type="ECO:0000313" key="3">
    <source>
        <dbReference type="Proteomes" id="UP001141327"/>
    </source>
</evidence>
<dbReference type="Pfam" id="PF00583">
    <property type="entry name" value="Acetyltransf_1"/>
    <property type="match status" value="1"/>
</dbReference>
<proteinExistence type="predicted"/>
<evidence type="ECO:0000313" key="2">
    <source>
        <dbReference type="EMBL" id="KAJ4457793.1"/>
    </source>
</evidence>
<dbReference type="CDD" id="cd04301">
    <property type="entry name" value="NAT_SF"/>
    <property type="match status" value="1"/>
</dbReference>
<feature type="domain" description="N-acetyltransferase" evidence="1">
    <location>
        <begin position="66"/>
        <end position="222"/>
    </location>
</feature>
<dbReference type="EMBL" id="JAPMOS010000039">
    <property type="protein sequence ID" value="KAJ4457793.1"/>
    <property type="molecule type" value="Genomic_DNA"/>
</dbReference>
<comment type="caution">
    <text evidence="2">The sequence shown here is derived from an EMBL/GenBank/DDBJ whole genome shotgun (WGS) entry which is preliminary data.</text>
</comment>
<dbReference type="InterPro" id="IPR000182">
    <property type="entry name" value="GNAT_dom"/>
</dbReference>
<accession>A0ABQ8UG95</accession>
<dbReference type="PROSITE" id="PS51186">
    <property type="entry name" value="GNAT"/>
    <property type="match status" value="1"/>
</dbReference>
<gene>
    <name evidence="2" type="ORF">PAPYR_6605</name>
</gene>
<evidence type="ECO:0000259" key="1">
    <source>
        <dbReference type="PROSITE" id="PS51186"/>
    </source>
</evidence>
<name>A0ABQ8UG95_9EUKA</name>
<reference evidence="2" key="1">
    <citation type="journal article" date="2022" name="bioRxiv">
        <title>Genomics of Preaxostyla Flagellates Illuminates Evolutionary Transitions and the Path Towards Mitochondrial Loss.</title>
        <authorList>
            <person name="Novak L.V.F."/>
            <person name="Treitli S.C."/>
            <person name="Pyrih J."/>
            <person name="Halakuc P."/>
            <person name="Pipaliya S.V."/>
            <person name="Vacek V."/>
            <person name="Brzon O."/>
            <person name="Soukal P."/>
            <person name="Eme L."/>
            <person name="Dacks J.B."/>
            <person name="Karnkowska A."/>
            <person name="Elias M."/>
            <person name="Hampl V."/>
        </authorList>
    </citation>
    <scope>NUCLEOTIDE SEQUENCE</scope>
    <source>
        <strain evidence="2">RCP-MX</strain>
    </source>
</reference>
<dbReference type="Gene3D" id="3.40.630.30">
    <property type="match status" value="1"/>
</dbReference>
<dbReference type="InterPro" id="IPR016181">
    <property type="entry name" value="Acyl_CoA_acyltransferase"/>
</dbReference>
<sequence>MTNPSVRIRSACADDIPFLVESVMNAERGHIGLGWWDLAFPRQAVITELLLTDKPACYRMDGFLIAEYPDGRRAGTILGCDLCSSSVPHTSTSRTWEAQAEAVQCAVMKHLNVEEMAHVVDVIQVLSSATPEYPGRCWLIDCVYVVPEFRGRGLADLLFRQSLARGSELGLPEARLITYSGNDASLRVYTRLGFETVTVGTNPEFVRRWQGRTTGFMSMRLAGCRPTPPKPTPAVAAV</sequence>
<keyword evidence="3" id="KW-1185">Reference proteome</keyword>